<proteinExistence type="inferred from homology"/>
<evidence type="ECO:0000256" key="1">
    <source>
        <dbReference type="ARBA" id="ARBA00011975"/>
    </source>
</evidence>
<evidence type="ECO:0000256" key="3">
    <source>
        <dbReference type="ARBA" id="ARBA00022679"/>
    </source>
</evidence>
<sequence length="465" mass="51704">MSITFTDIFCGAGGASTGLVKAGWELRLAANHWQTAIDTHSANHRQAEHVCADVSNYDMRRLPRTDVLWASPICTEISPAGGRRRSKKASGLTEEELRSLPDAAFERTRATAYDVIRAVEVHRYKAVLIENVTEFATDWILFDWWLSGMVKLGYNYQIVCVSSAHIGGELNPAAPQWRDRLYIVFTWVGMRLPDVTPRPPARCEECDEDVYAQQTWRPGHAETRIGKYGQQYDYTCPNHDTAVIVEPYIRPASDIIDWTNLGTRIGDRRRPLAPTTMDRIAAGLEMFPDDPSVVTINHGGHDGRAFRPDLTPLPSRTVKIGEGLVVPPGACPHDSTADLAAPPFIVEFRNHATAERVDRPLATVTAGGNHHGLVIPFRKGSTPKVTSEPLHTLSTRDSAGLLRPAVKIEDCHFRMLQWREQMSAQRFPETYIVKGRSKAERTMQAGNAVSCNVPQWLGHAVSAVL</sequence>
<feature type="active site" evidence="6">
    <location>
        <position position="74"/>
    </location>
</feature>
<keyword evidence="3 6" id="KW-0808">Transferase</keyword>
<dbReference type="RefSeq" id="WP_222979985.1">
    <property type="nucleotide sequence ID" value="NZ_JAINVZ010000015.1"/>
</dbReference>
<dbReference type="EMBL" id="JAINVZ010000015">
    <property type="protein sequence ID" value="MBY8887229.1"/>
    <property type="molecule type" value="Genomic_DNA"/>
</dbReference>
<dbReference type="InterPro" id="IPR050390">
    <property type="entry name" value="C5-Methyltransferase"/>
</dbReference>
<protein>
    <recommendedName>
        <fullName evidence="1">DNA (cytosine-5-)-methyltransferase</fullName>
        <ecNumber evidence="1">2.1.1.37</ecNumber>
    </recommendedName>
</protein>
<keyword evidence="2 6" id="KW-0489">Methyltransferase</keyword>
<dbReference type="Pfam" id="PF00145">
    <property type="entry name" value="DNA_methylase"/>
    <property type="match status" value="1"/>
</dbReference>
<dbReference type="GO" id="GO:0032259">
    <property type="term" value="P:methylation"/>
    <property type="evidence" value="ECO:0007669"/>
    <property type="project" value="UniProtKB-KW"/>
</dbReference>
<dbReference type="PRINTS" id="PR00105">
    <property type="entry name" value="C5METTRFRASE"/>
</dbReference>
<dbReference type="PANTHER" id="PTHR10629">
    <property type="entry name" value="CYTOSINE-SPECIFIC METHYLTRANSFERASE"/>
    <property type="match status" value="1"/>
</dbReference>
<keyword evidence="4 6" id="KW-0949">S-adenosyl-L-methionine</keyword>
<evidence type="ECO:0000256" key="5">
    <source>
        <dbReference type="ARBA" id="ARBA00022747"/>
    </source>
</evidence>
<gene>
    <name evidence="7" type="ORF">K7472_20600</name>
</gene>
<dbReference type="PROSITE" id="PS51679">
    <property type="entry name" value="SAM_MT_C5"/>
    <property type="match status" value="1"/>
</dbReference>
<reference evidence="7 8" key="1">
    <citation type="submission" date="2021-08" db="EMBL/GenBank/DDBJ databases">
        <title>Streptomyces sp. PTM05 isolated from lichen.</title>
        <authorList>
            <person name="Somphong A."/>
            <person name="Phongsopitanun W."/>
            <person name="Tanasupawat S."/>
        </authorList>
    </citation>
    <scope>NUCLEOTIDE SEQUENCE [LARGE SCALE GENOMIC DNA]</scope>
    <source>
        <strain evidence="7 8">Ptm05</strain>
    </source>
</reference>
<evidence type="ECO:0000256" key="2">
    <source>
        <dbReference type="ARBA" id="ARBA00022603"/>
    </source>
</evidence>
<keyword evidence="8" id="KW-1185">Reference proteome</keyword>
<dbReference type="InterPro" id="IPR001525">
    <property type="entry name" value="C5_MeTfrase"/>
</dbReference>
<dbReference type="Gene3D" id="3.40.50.150">
    <property type="entry name" value="Vaccinia Virus protein VP39"/>
    <property type="match status" value="1"/>
</dbReference>
<evidence type="ECO:0000313" key="8">
    <source>
        <dbReference type="Proteomes" id="UP001198565"/>
    </source>
</evidence>
<comment type="similarity">
    <text evidence="6">Belongs to the class I-like SAM-binding methyltransferase superfamily. C5-methyltransferase family.</text>
</comment>
<evidence type="ECO:0000256" key="6">
    <source>
        <dbReference type="PROSITE-ProRule" id="PRU01016"/>
    </source>
</evidence>
<organism evidence="7 8">
    <name type="scientific">Streptantibioticus parmotrematis</name>
    <dbReference type="NCBI Taxonomy" id="2873249"/>
    <lineage>
        <taxon>Bacteria</taxon>
        <taxon>Bacillati</taxon>
        <taxon>Actinomycetota</taxon>
        <taxon>Actinomycetes</taxon>
        <taxon>Kitasatosporales</taxon>
        <taxon>Streptomycetaceae</taxon>
        <taxon>Streptantibioticus</taxon>
    </lineage>
</organism>
<name>A0ABS7QVL0_9ACTN</name>
<keyword evidence="5" id="KW-0680">Restriction system</keyword>
<dbReference type="PANTHER" id="PTHR10629:SF52">
    <property type="entry name" value="DNA (CYTOSINE-5)-METHYLTRANSFERASE 1"/>
    <property type="match status" value="1"/>
</dbReference>
<dbReference type="EC" id="2.1.1.37" evidence="1"/>
<dbReference type="InterPro" id="IPR029063">
    <property type="entry name" value="SAM-dependent_MTases_sf"/>
</dbReference>
<accession>A0ABS7QVL0</accession>
<dbReference type="GO" id="GO:0008168">
    <property type="term" value="F:methyltransferase activity"/>
    <property type="evidence" value="ECO:0007669"/>
    <property type="project" value="UniProtKB-KW"/>
</dbReference>
<dbReference type="Proteomes" id="UP001198565">
    <property type="component" value="Unassembled WGS sequence"/>
</dbReference>
<evidence type="ECO:0000313" key="7">
    <source>
        <dbReference type="EMBL" id="MBY8887229.1"/>
    </source>
</evidence>
<dbReference type="SUPFAM" id="SSF53335">
    <property type="entry name" value="S-adenosyl-L-methionine-dependent methyltransferases"/>
    <property type="match status" value="1"/>
</dbReference>
<evidence type="ECO:0000256" key="4">
    <source>
        <dbReference type="ARBA" id="ARBA00022691"/>
    </source>
</evidence>
<dbReference type="Gene3D" id="3.90.120.10">
    <property type="entry name" value="DNA Methylase, subunit A, domain 2"/>
    <property type="match status" value="1"/>
</dbReference>
<comment type="caution">
    <text evidence="7">The sequence shown here is derived from an EMBL/GenBank/DDBJ whole genome shotgun (WGS) entry which is preliminary data.</text>
</comment>